<name>D9PJ03_9ZZZZ</name>
<proteinExistence type="predicted"/>
<dbReference type="InterPro" id="IPR001789">
    <property type="entry name" value="Sig_transdc_resp-reg_receiver"/>
</dbReference>
<dbReference type="CDD" id="cd17546">
    <property type="entry name" value="REC_hyHK_CKI1_RcsC-like"/>
    <property type="match status" value="1"/>
</dbReference>
<dbReference type="SUPFAM" id="SSF52172">
    <property type="entry name" value="CheY-like"/>
    <property type="match status" value="1"/>
</dbReference>
<dbReference type="PROSITE" id="PS50110">
    <property type="entry name" value="RESPONSE_REGULATORY"/>
    <property type="match status" value="1"/>
</dbReference>
<dbReference type="PANTHER" id="PTHR44591">
    <property type="entry name" value="STRESS RESPONSE REGULATOR PROTEIN 1"/>
    <property type="match status" value="1"/>
</dbReference>
<comment type="caution">
    <text evidence="3">The sequence shown here is derived from an EMBL/GenBank/DDBJ whole genome shotgun (WGS) entry which is preliminary data.</text>
</comment>
<evidence type="ECO:0000259" key="2">
    <source>
        <dbReference type="PROSITE" id="PS50110"/>
    </source>
</evidence>
<protein>
    <submittedName>
        <fullName evidence="3">Chemotaxis protein</fullName>
    </submittedName>
</protein>
<dbReference type="InterPro" id="IPR050595">
    <property type="entry name" value="Bact_response_regulator"/>
</dbReference>
<keyword evidence="1" id="KW-0597">Phosphoprotein</keyword>
<sequence>MSQTQAGPPPRALVVDDSAVERMVGEFALRRLGYGPVAAETFAGALRAWESGPFALVLLDMHLPDGEGWDLAAELRRREAAGRRTPMLVVSGSAEPEDRERCLRSGADGFLAKPLSPAALAEAIARLGESD</sequence>
<dbReference type="Pfam" id="PF00072">
    <property type="entry name" value="Response_reg"/>
    <property type="match status" value="1"/>
</dbReference>
<accession>D9PJ03</accession>
<evidence type="ECO:0000256" key="1">
    <source>
        <dbReference type="ARBA" id="ARBA00022553"/>
    </source>
</evidence>
<dbReference type="AlphaFoldDB" id="D9PJ03"/>
<gene>
    <name evidence="3" type="primary">cheY</name>
    <name evidence="3" type="ORF">LDC_1512</name>
</gene>
<feature type="domain" description="Response regulatory" evidence="2">
    <location>
        <begin position="11"/>
        <end position="128"/>
    </location>
</feature>
<dbReference type="EMBL" id="ADZX01000475">
    <property type="protein sequence ID" value="EFK96463.1"/>
    <property type="molecule type" value="Genomic_DNA"/>
</dbReference>
<dbReference type="Gene3D" id="3.40.50.2300">
    <property type="match status" value="1"/>
</dbReference>
<dbReference type="PANTHER" id="PTHR44591:SF3">
    <property type="entry name" value="RESPONSE REGULATORY DOMAIN-CONTAINING PROTEIN"/>
    <property type="match status" value="1"/>
</dbReference>
<organism evidence="3">
    <name type="scientific">sediment metagenome</name>
    <dbReference type="NCBI Taxonomy" id="749907"/>
    <lineage>
        <taxon>unclassified sequences</taxon>
        <taxon>metagenomes</taxon>
        <taxon>ecological metagenomes</taxon>
    </lineage>
</organism>
<evidence type="ECO:0000313" key="3">
    <source>
        <dbReference type="EMBL" id="EFK96463.1"/>
    </source>
</evidence>
<dbReference type="InterPro" id="IPR011006">
    <property type="entry name" value="CheY-like_superfamily"/>
</dbReference>
<dbReference type="SMART" id="SM00448">
    <property type="entry name" value="REC"/>
    <property type="match status" value="1"/>
</dbReference>
<dbReference type="GO" id="GO:0000160">
    <property type="term" value="P:phosphorelay signal transduction system"/>
    <property type="evidence" value="ECO:0007669"/>
    <property type="project" value="InterPro"/>
</dbReference>
<reference evidence="3" key="1">
    <citation type="submission" date="2010-07" db="EMBL/GenBank/DDBJ databases">
        <authorList>
            <consortium name="CONSOLIDER consortium CSD2007-00005"/>
            <person name="Guazzaroni M.-E."/>
            <person name="Richter M."/>
            <person name="Garcia-Salamanca A."/>
            <person name="Yarza P."/>
            <person name="Ferrer M."/>
        </authorList>
    </citation>
    <scope>NUCLEOTIDE SEQUENCE</scope>
</reference>
<reference evidence="3" key="2">
    <citation type="journal article" date="2011" name="Microb. Ecol.">
        <title>Taxonomic and Functional Metagenomic Profiling of the Microbial Community in the Anoxic Sediment of a Sub-saline Shallow Lake (Laguna de Carrizo, Central Spain).</title>
        <authorList>
            <person name="Ferrer M."/>
            <person name="Guazzaroni M.E."/>
            <person name="Richter M."/>
            <person name="Garcia-Salamanca A."/>
            <person name="Yarza P."/>
            <person name="Suarez-Suarez A."/>
            <person name="Solano J."/>
            <person name="Alcaide M."/>
            <person name="van Dillewijn P."/>
            <person name="Molina-Henares M.A."/>
            <person name="Lopez-Cortes N."/>
            <person name="Al-Ramahi Y."/>
            <person name="Guerrero C."/>
            <person name="Acosta A."/>
            <person name="de Eugenio L.I."/>
            <person name="Martinez V."/>
            <person name="Marques S."/>
            <person name="Rojo F."/>
            <person name="Santero E."/>
            <person name="Genilloud O."/>
            <person name="Perez-Perez J."/>
            <person name="Rossello-Mora R."/>
            <person name="Ramos J.L."/>
        </authorList>
    </citation>
    <scope>NUCLEOTIDE SEQUENCE</scope>
</reference>